<dbReference type="EMBL" id="JAIWYP010000003">
    <property type="protein sequence ID" value="KAH3845664.1"/>
    <property type="molecule type" value="Genomic_DNA"/>
</dbReference>
<organism evidence="1 2">
    <name type="scientific">Dreissena polymorpha</name>
    <name type="common">Zebra mussel</name>
    <name type="synonym">Mytilus polymorpha</name>
    <dbReference type="NCBI Taxonomy" id="45954"/>
    <lineage>
        <taxon>Eukaryota</taxon>
        <taxon>Metazoa</taxon>
        <taxon>Spiralia</taxon>
        <taxon>Lophotrochozoa</taxon>
        <taxon>Mollusca</taxon>
        <taxon>Bivalvia</taxon>
        <taxon>Autobranchia</taxon>
        <taxon>Heteroconchia</taxon>
        <taxon>Euheterodonta</taxon>
        <taxon>Imparidentia</taxon>
        <taxon>Neoheterodontei</taxon>
        <taxon>Myida</taxon>
        <taxon>Dreissenoidea</taxon>
        <taxon>Dreissenidae</taxon>
        <taxon>Dreissena</taxon>
    </lineage>
</organism>
<reference evidence="1" key="1">
    <citation type="journal article" date="2019" name="bioRxiv">
        <title>The Genome of the Zebra Mussel, Dreissena polymorpha: A Resource for Invasive Species Research.</title>
        <authorList>
            <person name="McCartney M.A."/>
            <person name="Auch B."/>
            <person name="Kono T."/>
            <person name="Mallez S."/>
            <person name="Zhang Y."/>
            <person name="Obille A."/>
            <person name="Becker A."/>
            <person name="Abrahante J.E."/>
            <person name="Garbe J."/>
            <person name="Badalamenti J.P."/>
            <person name="Herman A."/>
            <person name="Mangelson H."/>
            <person name="Liachko I."/>
            <person name="Sullivan S."/>
            <person name="Sone E.D."/>
            <person name="Koren S."/>
            <person name="Silverstein K.A.T."/>
            <person name="Beckman K.B."/>
            <person name="Gohl D.M."/>
        </authorList>
    </citation>
    <scope>NUCLEOTIDE SEQUENCE</scope>
    <source>
        <strain evidence="1">Duluth1</strain>
        <tissue evidence="1">Whole animal</tissue>
    </source>
</reference>
<protein>
    <submittedName>
        <fullName evidence="1">Uncharacterized protein</fullName>
    </submittedName>
</protein>
<dbReference type="AlphaFoldDB" id="A0A9D4KTY0"/>
<name>A0A9D4KTY0_DREPO</name>
<keyword evidence="2" id="KW-1185">Reference proteome</keyword>
<evidence type="ECO:0000313" key="2">
    <source>
        <dbReference type="Proteomes" id="UP000828390"/>
    </source>
</evidence>
<reference evidence="1" key="2">
    <citation type="submission" date="2020-11" db="EMBL/GenBank/DDBJ databases">
        <authorList>
            <person name="McCartney M.A."/>
            <person name="Auch B."/>
            <person name="Kono T."/>
            <person name="Mallez S."/>
            <person name="Becker A."/>
            <person name="Gohl D.M."/>
            <person name="Silverstein K.A.T."/>
            <person name="Koren S."/>
            <person name="Bechman K.B."/>
            <person name="Herman A."/>
            <person name="Abrahante J.E."/>
            <person name="Garbe J."/>
        </authorList>
    </citation>
    <scope>NUCLEOTIDE SEQUENCE</scope>
    <source>
        <strain evidence="1">Duluth1</strain>
        <tissue evidence="1">Whole animal</tissue>
    </source>
</reference>
<sequence length="135" mass="14166">MGSPSSVPVPCASMYPSASGVMDASSQAFISMLDCAPGWGAVIPWECPSWFAVVASSTPYILSPSAIAFSNGFNRTTPHPSAFAIPLALASNARHLAFGDVIPSWFHISVFRLIGKRSRVIPPAMAISQSPDSSP</sequence>
<gene>
    <name evidence="1" type="ORF">DPMN_087946</name>
</gene>
<proteinExistence type="predicted"/>
<accession>A0A9D4KTY0</accession>
<evidence type="ECO:0000313" key="1">
    <source>
        <dbReference type="EMBL" id="KAH3845664.1"/>
    </source>
</evidence>
<dbReference type="Proteomes" id="UP000828390">
    <property type="component" value="Unassembled WGS sequence"/>
</dbReference>
<comment type="caution">
    <text evidence="1">The sequence shown here is derived from an EMBL/GenBank/DDBJ whole genome shotgun (WGS) entry which is preliminary data.</text>
</comment>